<comment type="subcellular location">
    <subcellularLocation>
        <location evidence="2">Cytoplasm</location>
    </subcellularLocation>
    <subcellularLocation>
        <location evidence="1">Nucleus</location>
    </subcellularLocation>
</comment>
<dbReference type="GO" id="GO:0005634">
    <property type="term" value="C:nucleus"/>
    <property type="evidence" value="ECO:0007669"/>
    <property type="project" value="UniProtKB-SubCell"/>
</dbReference>
<dbReference type="EC" id="2.1.1.85" evidence="3"/>
<evidence type="ECO:0000256" key="6">
    <source>
        <dbReference type="ARBA" id="ARBA00022679"/>
    </source>
</evidence>
<organism evidence="10 11">
    <name type="scientific">Pristionchus fissidentatus</name>
    <dbReference type="NCBI Taxonomy" id="1538716"/>
    <lineage>
        <taxon>Eukaryota</taxon>
        <taxon>Metazoa</taxon>
        <taxon>Ecdysozoa</taxon>
        <taxon>Nematoda</taxon>
        <taxon>Chromadorea</taxon>
        <taxon>Rhabditida</taxon>
        <taxon>Rhabditina</taxon>
        <taxon>Diplogasteromorpha</taxon>
        <taxon>Diplogasteroidea</taxon>
        <taxon>Neodiplogasteridae</taxon>
        <taxon>Pristionchus</taxon>
    </lineage>
</organism>
<evidence type="ECO:0000256" key="1">
    <source>
        <dbReference type="ARBA" id="ARBA00004123"/>
    </source>
</evidence>
<accession>A0AAV5VMH9</accession>
<dbReference type="Pfam" id="PF10294">
    <property type="entry name" value="Methyltransf_16"/>
    <property type="match status" value="1"/>
</dbReference>
<evidence type="ECO:0000256" key="9">
    <source>
        <dbReference type="ARBA" id="ARBA00038126"/>
    </source>
</evidence>
<sequence length="239" mass="26379">TVDQSIMSDQVVTMKLASGREIRYLSQWAIDVKLCQSAHSNDDSLKDLERSDLTTHVYEGGFKVWECARDLCDLIEEEPTIVRGKTVMELGCGAALPAIAALAYGAEAVMMQDFNAPVLDCFTRENVRLNGAEEGRCSYVAGPWKDVRAAIPEKSCDVILSSETIYNEDDYESLHDVIEHALKDDGIVLVAAKVFYFGLSGCAPAFSDYVKGRGMMSVTEKKIIQASVPRVILQLSRVR</sequence>
<dbReference type="PANTHER" id="PTHR14614">
    <property type="entry name" value="HEPATOCELLULAR CARCINOMA-ASSOCIATED ANTIGEN"/>
    <property type="match status" value="1"/>
</dbReference>
<protein>
    <recommendedName>
        <fullName evidence="3">protein-histidine N-methyltransferase</fullName>
        <ecNumber evidence="3">2.1.1.85</ecNumber>
    </recommendedName>
</protein>
<dbReference type="InterPro" id="IPR019410">
    <property type="entry name" value="Methyltransf_16"/>
</dbReference>
<proteinExistence type="inferred from homology"/>
<evidence type="ECO:0000256" key="5">
    <source>
        <dbReference type="ARBA" id="ARBA00022603"/>
    </source>
</evidence>
<dbReference type="GO" id="GO:0018064">
    <property type="term" value="F:protein-L-histidine N-tele-methyltransferase activity"/>
    <property type="evidence" value="ECO:0007669"/>
    <property type="project" value="UniProtKB-EC"/>
</dbReference>
<dbReference type="SUPFAM" id="SSF53335">
    <property type="entry name" value="S-adenosyl-L-methionine-dependent methyltransferases"/>
    <property type="match status" value="1"/>
</dbReference>
<dbReference type="Gene3D" id="3.40.50.150">
    <property type="entry name" value="Vaccinia Virus protein VP39"/>
    <property type="match status" value="1"/>
</dbReference>
<dbReference type="GO" id="GO:0005737">
    <property type="term" value="C:cytoplasm"/>
    <property type="evidence" value="ECO:0007669"/>
    <property type="project" value="UniProtKB-SubCell"/>
</dbReference>
<keyword evidence="4" id="KW-0963">Cytoplasm</keyword>
<evidence type="ECO:0000313" key="11">
    <source>
        <dbReference type="Proteomes" id="UP001432322"/>
    </source>
</evidence>
<dbReference type="Proteomes" id="UP001432322">
    <property type="component" value="Unassembled WGS sequence"/>
</dbReference>
<comment type="caution">
    <text evidence="10">The sequence shown here is derived from an EMBL/GenBank/DDBJ whole genome shotgun (WGS) entry which is preliminary data.</text>
</comment>
<dbReference type="AlphaFoldDB" id="A0AAV5VMH9"/>
<evidence type="ECO:0000256" key="8">
    <source>
        <dbReference type="ARBA" id="ARBA00023242"/>
    </source>
</evidence>
<comment type="similarity">
    <text evidence="9">Belongs to the methyltransferase superfamily. METTL18 family.</text>
</comment>
<keyword evidence="5" id="KW-0489">Methyltransferase</keyword>
<gene>
    <name evidence="10" type="ORF">PFISCL1PPCAC_10901</name>
</gene>
<dbReference type="GO" id="GO:0032259">
    <property type="term" value="P:methylation"/>
    <property type="evidence" value="ECO:0007669"/>
    <property type="project" value="UniProtKB-KW"/>
</dbReference>
<reference evidence="10" key="1">
    <citation type="submission" date="2023-10" db="EMBL/GenBank/DDBJ databases">
        <title>Genome assembly of Pristionchus species.</title>
        <authorList>
            <person name="Yoshida K."/>
            <person name="Sommer R.J."/>
        </authorList>
    </citation>
    <scope>NUCLEOTIDE SEQUENCE</scope>
    <source>
        <strain evidence="10">RS5133</strain>
    </source>
</reference>
<keyword evidence="7" id="KW-0949">S-adenosyl-L-methionine</keyword>
<dbReference type="InterPro" id="IPR029063">
    <property type="entry name" value="SAM-dependent_MTases_sf"/>
</dbReference>
<evidence type="ECO:0000313" key="10">
    <source>
        <dbReference type="EMBL" id="GMT19604.1"/>
    </source>
</evidence>
<dbReference type="EMBL" id="BTSY01000003">
    <property type="protein sequence ID" value="GMT19604.1"/>
    <property type="molecule type" value="Genomic_DNA"/>
</dbReference>
<feature type="non-terminal residue" evidence="10">
    <location>
        <position position="1"/>
    </location>
</feature>
<keyword evidence="8" id="KW-0539">Nucleus</keyword>
<evidence type="ECO:0000256" key="4">
    <source>
        <dbReference type="ARBA" id="ARBA00022490"/>
    </source>
</evidence>
<keyword evidence="11" id="KW-1185">Reference proteome</keyword>
<evidence type="ECO:0000256" key="2">
    <source>
        <dbReference type="ARBA" id="ARBA00004496"/>
    </source>
</evidence>
<keyword evidence="6" id="KW-0808">Transferase</keyword>
<evidence type="ECO:0000256" key="3">
    <source>
        <dbReference type="ARBA" id="ARBA00012533"/>
    </source>
</evidence>
<dbReference type="PANTHER" id="PTHR14614:SF39">
    <property type="entry name" value="HISTIDINE PROTEIN METHYLTRANSFERASE 1 HOMOLOG"/>
    <property type="match status" value="1"/>
</dbReference>
<name>A0AAV5VMH9_9BILA</name>
<evidence type="ECO:0000256" key="7">
    <source>
        <dbReference type="ARBA" id="ARBA00022691"/>
    </source>
</evidence>